<comment type="caution">
    <text evidence="5">The sequence shown here is derived from an EMBL/GenBank/DDBJ whole genome shotgun (WGS) entry which is preliminary data.</text>
</comment>
<reference evidence="4" key="3">
    <citation type="submission" date="2022-10" db="EMBL/GenBank/DDBJ databases">
        <title>Human gut microbiome strain richness.</title>
        <authorList>
            <person name="Chen-Liaw A."/>
        </authorList>
    </citation>
    <scope>NUCLEOTIDE SEQUENCE</scope>
    <source>
        <strain evidence="4">F7_m1001271B151109d0_201107</strain>
    </source>
</reference>
<gene>
    <name evidence="5" type="ORF">DWX70_20920</name>
    <name evidence="3" type="ORF">F3F51_24440</name>
    <name evidence="4" type="ORF">PO240_14260</name>
</gene>
<dbReference type="PANTHER" id="PTHR45947:SF3">
    <property type="entry name" value="SULFOQUINOVOSYL TRANSFERASE SQD2"/>
    <property type="match status" value="1"/>
</dbReference>
<evidence type="ECO:0000259" key="2">
    <source>
        <dbReference type="Pfam" id="PF13439"/>
    </source>
</evidence>
<proteinExistence type="predicted"/>
<accession>A0A395VRA9</accession>
<dbReference type="Pfam" id="PF00534">
    <property type="entry name" value="Glycos_transf_1"/>
    <property type="match status" value="1"/>
</dbReference>
<dbReference type="EMBL" id="JAQNWR010000009">
    <property type="protein sequence ID" value="MDC2409040.1"/>
    <property type="molecule type" value="Genomic_DNA"/>
</dbReference>
<dbReference type="EMBL" id="QRVZ01000022">
    <property type="protein sequence ID" value="RGS80626.1"/>
    <property type="molecule type" value="Genomic_DNA"/>
</dbReference>
<dbReference type="Proteomes" id="UP000266492">
    <property type="component" value="Unassembled WGS sequence"/>
</dbReference>
<evidence type="ECO:0000313" key="5">
    <source>
        <dbReference type="EMBL" id="RGS80626.1"/>
    </source>
</evidence>
<dbReference type="Pfam" id="PF13439">
    <property type="entry name" value="Glyco_transf_4"/>
    <property type="match status" value="1"/>
</dbReference>
<reference evidence="3 7" key="2">
    <citation type="journal article" date="2019" name="Nat. Med.">
        <title>A library of human gut bacterial isolates paired with longitudinal multiomics data enables mechanistic microbiome research.</title>
        <authorList>
            <person name="Poyet M."/>
            <person name="Groussin M."/>
            <person name="Gibbons S.M."/>
            <person name="Avila-Pacheco J."/>
            <person name="Jiang X."/>
            <person name="Kearney S.M."/>
            <person name="Perrotta A.R."/>
            <person name="Berdy B."/>
            <person name="Zhao S."/>
            <person name="Lieberman T.D."/>
            <person name="Swanson P.K."/>
            <person name="Smith M."/>
            <person name="Roesemann S."/>
            <person name="Alexander J.E."/>
            <person name="Rich S.A."/>
            <person name="Livny J."/>
            <person name="Vlamakis H."/>
            <person name="Clish C."/>
            <person name="Bullock K."/>
            <person name="Deik A."/>
            <person name="Scott J."/>
            <person name="Pierce K.A."/>
            <person name="Xavier R.J."/>
            <person name="Alm E.J."/>
        </authorList>
    </citation>
    <scope>NUCLEOTIDE SEQUENCE [LARGE SCALE GENOMIC DNA]</scope>
    <source>
        <strain evidence="3 7">BIOML-A183</strain>
    </source>
</reference>
<dbReference type="AlphaFoldDB" id="A0A395VRA9"/>
<name>A0A395VRA9_BACOV</name>
<keyword evidence="5" id="KW-0808">Transferase</keyword>
<dbReference type="SUPFAM" id="SSF53756">
    <property type="entry name" value="UDP-Glycosyltransferase/glycogen phosphorylase"/>
    <property type="match status" value="1"/>
</dbReference>
<reference evidence="5 6" key="1">
    <citation type="submission" date="2018-08" db="EMBL/GenBank/DDBJ databases">
        <title>A genome reference for cultivated species of the human gut microbiota.</title>
        <authorList>
            <person name="Zou Y."/>
            <person name="Xue W."/>
            <person name="Luo G."/>
        </authorList>
    </citation>
    <scope>NUCLEOTIDE SEQUENCE [LARGE SCALE GENOMIC DNA]</scope>
    <source>
        <strain evidence="5 6">AF20-9LB</strain>
    </source>
</reference>
<feature type="domain" description="Glycosyltransferase subfamily 4-like N-terminal" evidence="2">
    <location>
        <begin position="16"/>
        <end position="177"/>
    </location>
</feature>
<dbReference type="Gene3D" id="3.40.50.2000">
    <property type="entry name" value="Glycogen Phosphorylase B"/>
    <property type="match status" value="2"/>
</dbReference>
<dbReference type="Proteomes" id="UP000460135">
    <property type="component" value="Unassembled WGS sequence"/>
</dbReference>
<feature type="domain" description="Glycosyl transferase family 1" evidence="1">
    <location>
        <begin position="186"/>
        <end position="351"/>
    </location>
</feature>
<dbReference type="EMBL" id="VWLX01000025">
    <property type="protein sequence ID" value="KAA3799501.1"/>
    <property type="molecule type" value="Genomic_DNA"/>
</dbReference>
<protein>
    <submittedName>
        <fullName evidence="4 5">Glycosyltransferase</fullName>
    </submittedName>
</protein>
<dbReference type="Proteomes" id="UP001214017">
    <property type="component" value="Unassembled WGS sequence"/>
</dbReference>
<dbReference type="InterPro" id="IPR028098">
    <property type="entry name" value="Glyco_trans_4-like_N"/>
</dbReference>
<evidence type="ECO:0000259" key="1">
    <source>
        <dbReference type="Pfam" id="PF00534"/>
    </source>
</evidence>
<dbReference type="PANTHER" id="PTHR45947">
    <property type="entry name" value="SULFOQUINOVOSYL TRANSFERASE SQD2"/>
    <property type="match status" value="1"/>
</dbReference>
<dbReference type="GO" id="GO:0016757">
    <property type="term" value="F:glycosyltransferase activity"/>
    <property type="evidence" value="ECO:0007669"/>
    <property type="project" value="InterPro"/>
</dbReference>
<evidence type="ECO:0000313" key="3">
    <source>
        <dbReference type="EMBL" id="KAA3799501.1"/>
    </source>
</evidence>
<dbReference type="RefSeq" id="WP_004302240.1">
    <property type="nucleotide sequence ID" value="NZ_BAABYJ010000001.1"/>
</dbReference>
<evidence type="ECO:0000313" key="7">
    <source>
        <dbReference type="Proteomes" id="UP000460135"/>
    </source>
</evidence>
<evidence type="ECO:0000313" key="6">
    <source>
        <dbReference type="Proteomes" id="UP000266492"/>
    </source>
</evidence>
<dbReference type="CDD" id="cd03795">
    <property type="entry name" value="GT4_WfcD-like"/>
    <property type="match status" value="1"/>
</dbReference>
<dbReference type="KEGG" id="boa:Bovatus_04913"/>
<organism evidence="5 6">
    <name type="scientific">Bacteroides ovatus</name>
    <dbReference type="NCBI Taxonomy" id="28116"/>
    <lineage>
        <taxon>Bacteria</taxon>
        <taxon>Pseudomonadati</taxon>
        <taxon>Bacteroidota</taxon>
        <taxon>Bacteroidia</taxon>
        <taxon>Bacteroidales</taxon>
        <taxon>Bacteroidaceae</taxon>
        <taxon>Bacteroides</taxon>
    </lineage>
</organism>
<dbReference type="GeneID" id="29455692"/>
<dbReference type="InterPro" id="IPR001296">
    <property type="entry name" value="Glyco_trans_1"/>
</dbReference>
<sequence length="374" mass="43016">MKKRVLQISNYYTPHIGGIEQTCQYLSEGLKDEYEVKVICFSEDKETKVQETNGIQIIKPGVFLSVARQDLSFSYWGHLYKVIKTWKPDVIHFHYPNPFVTALLLPIIPRTTKLYVQWHLDITKQKKIYPFIKPFETILLKRADLIAPTSPNYRDSSKTLFPFRNKTTILPSAIDIQKLNVNTGDIEIIQRIKDKAKGRKIVFFIGRHVLHKGIQDLIEAEQLIKNDCYIFIGGVGPITDEMKAICKSNRVEFVGRLSDQEKKCYYHAADIFAFPSYTKAEGFGLTLAEAMYCNAVPVTYTIEGSGVNWVSLHEVTGLEVPNRNVAEYAKAIDELLSDDKKRNDFAETAHQRIVENFTIEKEILNLKKQYKELL</sequence>
<dbReference type="InterPro" id="IPR050194">
    <property type="entry name" value="Glycosyltransferase_grp1"/>
</dbReference>
<evidence type="ECO:0000313" key="4">
    <source>
        <dbReference type="EMBL" id="MDC2409040.1"/>
    </source>
</evidence>